<dbReference type="GO" id="GO:0043295">
    <property type="term" value="F:glutathione binding"/>
    <property type="evidence" value="ECO:0000318"/>
    <property type="project" value="GO_Central"/>
</dbReference>
<evidence type="ECO:0000313" key="18">
    <source>
        <dbReference type="Proteomes" id="UP000006727"/>
    </source>
</evidence>
<keyword evidence="11" id="KW-0460">Magnesium</keyword>
<gene>
    <name evidence="17" type="primary">LOC112283571</name>
    <name evidence="16" type="ORF">PHYPA_001686</name>
</gene>
<dbReference type="RefSeq" id="XP_024378202.1">
    <property type="nucleotide sequence ID" value="XM_024522434.2"/>
</dbReference>
<dbReference type="Proteomes" id="UP000006727">
    <property type="component" value="Chromosome 1"/>
</dbReference>
<evidence type="ECO:0000256" key="10">
    <source>
        <dbReference type="ARBA" id="ARBA00022840"/>
    </source>
</evidence>
<dbReference type="UniPathway" id="UPA00142">
    <property type="reaction ID" value="UER00210"/>
</dbReference>
<comment type="catalytic activity">
    <reaction evidence="13">
        <text>gamma-L-glutamyl-(2S)-2-aminobutanoate + glycine + ATP = ophthalmate + ADP + phosphate + H(+)</text>
        <dbReference type="Rhea" id="RHEA:72075"/>
        <dbReference type="ChEBI" id="CHEBI:15378"/>
        <dbReference type="ChEBI" id="CHEBI:30616"/>
        <dbReference type="ChEBI" id="CHEBI:43474"/>
        <dbReference type="ChEBI" id="CHEBI:57305"/>
        <dbReference type="ChEBI" id="CHEBI:189406"/>
        <dbReference type="ChEBI" id="CHEBI:189750"/>
        <dbReference type="ChEBI" id="CHEBI:456216"/>
    </reaction>
    <physiologicalReaction direction="left-to-right" evidence="13">
        <dbReference type="Rhea" id="RHEA:72076"/>
    </physiologicalReaction>
</comment>
<dbReference type="Gene3D" id="1.10.1080.10">
    <property type="entry name" value="Glutathione Synthetase, Chain A, domain 3"/>
    <property type="match status" value="1"/>
</dbReference>
<keyword evidence="9" id="KW-0547">Nucleotide-binding</keyword>
<dbReference type="SUPFAM" id="SSF52440">
    <property type="entry name" value="PreATP-grasp domain"/>
    <property type="match status" value="1"/>
</dbReference>
<reference evidence="17" key="3">
    <citation type="submission" date="2020-12" db="UniProtKB">
        <authorList>
            <consortium name="EnsemblPlants"/>
        </authorList>
    </citation>
    <scope>IDENTIFICATION</scope>
</reference>
<feature type="domain" description="Glutathione synthase substrate-binding" evidence="15">
    <location>
        <begin position="326"/>
        <end position="425"/>
    </location>
</feature>
<dbReference type="Pfam" id="PF03917">
    <property type="entry name" value="GSH_synth_ATP"/>
    <property type="match status" value="1"/>
</dbReference>
<evidence type="ECO:0000256" key="14">
    <source>
        <dbReference type="ARBA" id="ARBA00059746"/>
    </source>
</evidence>
<dbReference type="FunCoup" id="A0A2K1LB69">
    <property type="interactions" value="4558"/>
</dbReference>
<comment type="similarity">
    <text evidence="3">Belongs to the eukaryotic GSH synthase family.</text>
</comment>
<dbReference type="STRING" id="3218.A0A2K1LB69"/>
<dbReference type="KEGG" id="ppp:112283571"/>
<dbReference type="InterPro" id="IPR014049">
    <property type="entry name" value="Glutathione_synthase_N_euk"/>
</dbReference>
<dbReference type="EnsemblPlants" id="Pp3c1_36280V3.3">
    <property type="protein sequence ID" value="PAC:32971458.CDS.1"/>
    <property type="gene ID" value="Pp3c1_36280"/>
</dbReference>
<evidence type="ECO:0000256" key="12">
    <source>
        <dbReference type="ARBA" id="ARBA00030403"/>
    </source>
</evidence>
<evidence type="ECO:0000313" key="16">
    <source>
        <dbReference type="EMBL" id="PNR63261.1"/>
    </source>
</evidence>
<dbReference type="GO" id="GO:0005524">
    <property type="term" value="F:ATP binding"/>
    <property type="evidence" value="ECO:0007669"/>
    <property type="project" value="UniProtKB-KW"/>
</dbReference>
<comment type="subunit">
    <text evidence="4">Homodimer.</text>
</comment>
<dbReference type="PANTHER" id="PTHR11130:SF0">
    <property type="entry name" value="GLUTATHIONE SYNTHETASE"/>
    <property type="match status" value="1"/>
</dbReference>
<keyword evidence="8" id="KW-0479">Metal-binding</keyword>
<dbReference type="InterPro" id="IPR014709">
    <property type="entry name" value="Glutathione_synthase_C_euk"/>
</dbReference>
<comment type="cofactor">
    <cofactor evidence="1">
        <name>Mg(2+)</name>
        <dbReference type="ChEBI" id="CHEBI:18420"/>
    </cofactor>
</comment>
<evidence type="ECO:0000256" key="3">
    <source>
        <dbReference type="ARBA" id="ARBA00010385"/>
    </source>
</evidence>
<evidence type="ECO:0000256" key="6">
    <source>
        <dbReference type="ARBA" id="ARBA00022598"/>
    </source>
</evidence>
<dbReference type="Gramene" id="Pp3c1_36280V3.1">
    <property type="protein sequence ID" value="PAC:32971457.CDS.1"/>
    <property type="gene ID" value="Pp3c1_36280"/>
</dbReference>
<name>A0A2K1LB69_PHYPA</name>
<dbReference type="FunFam" id="3.30.1490.50:FF:000001">
    <property type="entry name" value="Glutathione synthetase"/>
    <property type="match status" value="1"/>
</dbReference>
<evidence type="ECO:0000256" key="5">
    <source>
        <dbReference type="ARBA" id="ARBA00012214"/>
    </source>
</evidence>
<keyword evidence="10" id="KW-0067">ATP-binding</keyword>
<protein>
    <recommendedName>
        <fullName evidence="5">glutathione synthase</fullName>
        <ecNumber evidence="5">6.3.2.3</ecNumber>
    </recommendedName>
    <alternativeName>
        <fullName evidence="12">Glutathione synthase</fullName>
    </alternativeName>
</protein>
<reference evidence="16 18" key="1">
    <citation type="journal article" date="2008" name="Science">
        <title>The Physcomitrella genome reveals evolutionary insights into the conquest of land by plants.</title>
        <authorList>
            <person name="Rensing S."/>
            <person name="Lang D."/>
            <person name="Zimmer A."/>
            <person name="Terry A."/>
            <person name="Salamov A."/>
            <person name="Shapiro H."/>
            <person name="Nishiyama T."/>
            <person name="Perroud P.-F."/>
            <person name="Lindquist E."/>
            <person name="Kamisugi Y."/>
            <person name="Tanahashi T."/>
            <person name="Sakakibara K."/>
            <person name="Fujita T."/>
            <person name="Oishi K."/>
            <person name="Shin-I T."/>
            <person name="Kuroki Y."/>
            <person name="Toyoda A."/>
            <person name="Suzuki Y."/>
            <person name="Hashimoto A."/>
            <person name="Yamaguchi K."/>
            <person name="Sugano A."/>
            <person name="Kohara Y."/>
            <person name="Fujiyama A."/>
            <person name="Anterola A."/>
            <person name="Aoki S."/>
            <person name="Ashton N."/>
            <person name="Barbazuk W.B."/>
            <person name="Barker E."/>
            <person name="Bennetzen J."/>
            <person name="Bezanilla M."/>
            <person name="Blankenship R."/>
            <person name="Cho S.H."/>
            <person name="Dutcher S."/>
            <person name="Estelle M."/>
            <person name="Fawcett J.A."/>
            <person name="Gundlach H."/>
            <person name="Hanada K."/>
            <person name="Heyl A."/>
            <person name="Hicks K.A."/>
            <person name="Hugh J."/>
            <person name="Lohr M."/>
            <person name="Mayer K."/>
            <person name="Melkozernov A."/>
            <person name="Murata T."/>
            <person name="Nelson D."/>
            <person name="Pils B."/>
            <person name="Prigge M."/>
            <person name="Reiss B."/>
            <person name="Renner T."/>
            <person name="Rombauts S."/>
            <person name="Rushton P."/>
            <person name="Sanderfoot A."/>
            <person name="Schween G."/>
            <person name="Shiu S.-H."/>
            <person name="Stueber K."/>
            <person name="Theodoulou F.L."/>
            <person name="Tu H."/>
            <person name="Van de Peer Y."/>
            <person name="Verrier P.J."/>
            <person name="Waters E."/>
            <person name="Wood A."/>
            <person name="Yang L."/>
            <person name="Cove D."/>
            <person name="Cuming A."/>
            <person name="Hasebe M."/>
            <person name="Lucas S."/>
            <person name="Mishler D.B."/>
            <person name="Reski R."/>
            <person name="Grigoriev I."/>
            <person name="Quatrano R.S."/>
            <person name="Boore J.L."/>
        </authorList>
    </citation>
    <scope>NUCLEOTIDE SEQUENCE [LARGE SCALE GENOMIC DNA]</scope>
    <source>
        <strain evidence="17 18">cv. Gransden 2004</strain>
    </source>
</reference>
<dbReference type="InterPro" id="IPR014042">
    <property type="entry name" value="Glutathione_synthase_a-hlx"/>
</dbReference>
<dbReference type="GO" id="GO:0004363">
    <property type="term" value="F:glutathione synthase activity"/>
    <property type="evidence" value="ECO:0000318"/>
    <property type="project" value="GO_Central"/>
</dbReference>
<evidence type="ECO:0000256" key="7">
    <source>
        <dbReference type="ARBA" id="ARBA00022684"/>
    </source>
</evidence>
<comment type="function">
    <text evidence="14">Catalyzes the production of glutathione from gamma-glutamylcysteine and glycine in an ATP-dependent manner. Glutathione (gamma-glutamylcysteinylglycine, GSH) is the most abundant intracellular thiol in living aerobic cells and is required for numerous processes including the protection of cells against oxidative damage, amino acid transport, the detoxification of foreign compounds, the maintenance of protein sulfhydryl groups in a reduced state and acts as a cofactor for a number of enzymes. Participates in ophthalmate biosynthesis in hepatocytes.</text>
</comment>
<keyword evidence="18" id="KW-1185">Reference proteome</keyword>
<dbReference type="InterPro" id="IPR004887">
    <property type="entry name" value="GSH_synth_subst-bd"/>
</dbReference>
<sequence>MASLCALQTQSWRSLCFAPARSPHSNIFLAPFSSPLDVVPHQTKSFEREGFWDGCSGEFPDLSSAARRELEISIFGRSVVASTRSTLGRRGPRTRGSAGVATEATLGGEITSENASADQKIGPLAMELTKDLTEDIVREALVWASLHGGVVGDKTNGKSGTSPGVGMVHVPLALLPTPFPRQAFEQALELATHYNTLVDRVSQDSHFLRECLAHTRKADSFTAKLMNIYDQILAEGIAQDIQLGLHRSDYMLDMATGALLQVEMNTISSSFAGLGALTSQLHKYLIGRFGQDLGLNVENVPENSAANDFAEGLGQAWLEYGNPNAAVLMIVHAKETNMYDQHWLSFKLYEKYGAKVFRRTFAEVAAQAKLDEKRTLLIGEQPIALVYFRSGYSPDDYVSDRDWDVRLLMERSTAVKSPSISYHLVGAKKIQQELTKPGVLERFLHDKDAIAKVRESFAGLWSLENDGGDHILEEAVAKPEGFVLKPQREGGGNNIYGKDVATTIKKLNQEELAAYVLMQRIFPTVHDSYLVRDGVCRTSKIISELGIFGTYLRNGEKEILNKQAGHLVRSKVSDSDEGGVAAGYGVLDSPYLT</sequence>
<evidence type="ECO:0000313" key="17">
    <source>
        <dbReference type="EnsemblPlants" id="PAC:32971457.CDS.1"/>
    </source>
</evidence>
<evidence type="ECO:0000256" key="1">
    <source>
        <dbReference type="ARBA" id="ARBA00001946"/>
    </source>
</evidence>
<dbReference type="Gene3D" id="3.30.470.20">
    <property type="entry name" value="ATP-grasp fold, B domain"/>
    <property type="match status" value="1"/>
</dbReference>
<dbReference type="OMA" id="NGLVMYP"/>
<keyword evidence="7" id="KW-0317">Glutathione biosynthesis</keyword>
<dbReference type="AlphaFoldDB" id="A0A2K1LB69"/>
<dbReference type="InterPro" id="IPR005615">
    <property type="entry name" value="Glutathione_synthase"/>
</dbReference>
<dbReference type="EnsemblPlants" id="Pp3c1_36280V3.1">
    <property type="protein sequence ID" value="PAC:32971457.CDS.1"/>
    <property type="gene ID" value="Pp3c1_36280"/>
</dbReference>
<dbReference type="Gramene" id="Pp3c1_36280V3.3">
    <property type="protein sequence ID" value="PAC:32971458.CDS.1"/>
    <property type="gene ID" value="Pp3c1_36280"/>
</dbReference>
<dbReference type="Gene3D" id="3.30.1490.80">
    <property type="match status" value="1"/>
</dbReference>
<evidence type="ECO:0000256" key="4">
    <source>
        <dbReference type="ARBA" id="ARBA00011738"/>
    </source>
</evidence>
<dbReference type="EMBL" id="ABEU02000001">
    <property type="protein sequence ID" value="PNR63261.1"/>
    <property type="molecule type" value="Genomic_DNA"/>
</dbReference>
<keyword evidence="6" id="KW-0436">Ligase</keyword>
<dbReference type="InterPro" id="IPR016185">
    <property type="entry name" value="PreATP-grasp_dom_sf"/>
</dbReference>
<evidence type="ECO:0000256" key="8">
    <source>
        <dbReference type="ARBA" id="ARBA00022723"/>
    </source>
</evidence>
<proteinExistence type="inferred from homology"/>
<dbReference type="SUPFAM" id="SSF56059">
    <property type="entry name" value="Glutathione synthetase ATP-binding domain-like"/>
    <property type="match status" value="1"/>
</dbReference>
<dbReference type="PaxDb" id="3218-PP1S28_126V6.3"/>
<dbReference type="OrthoDB" id="2020073at2759"/>
<dbReference type="GeneID" id="112283571"/>
<reference evidence="16 18" key="2">
    <citation type="journal article" date="2018" name="Plant J.">
        <title>The Physcomitrella patens chromosome-scale assembly reveals moss genome structure and evolution.</title>
        <authorList>
            <person name="Lang D."/>
            <person name="Ullrich K.K."/>
            <person name="Murat F."/>
            <person name="Fuchs J."/>
            <person name="Jenkins J."/>
            <person name="Haas F.B."/>
            <person name="Piednoel M."/>
            <person name="Gundlach H."/>
            <person name="Van Bel M."/>
            <person name="Meyberg R."/>
            <person name="Vives C."/>
            <person name="Morata J."/>
            <person name="Symeonidi A."/>
            <person name="Hiss M."/>
            <person name="Muchero W."/>
            <person name="Kamisugi Y."/>
            <person name="Saleh O."/>
            <person name="Blanc G."/>
            <person name="Decker E.L."/>
            <person name="van Gessel N."/>
            <person name="Grimwood J."/>
            <person name="Hayes R.D."/>
            <person name="Graham S.W."/>
            <person name="Gunter L.E."/>
            <person name="McDaniel S.F."/>
            <person name="Hoernstein S.N.W."/>
            <person name="Larsson A."/>
            <person name="Li F.W."/>
            <person name="Perroud P.F."/>
            <person name="Phillips J."/>
            <person name="Ranjan P."/>
            <person name="Rokshar D.S."/>
            <person name="Rothfels C.J."/>
            <person name="Schneider L."/>
            <person name="Shu S."/>
            <person name="Stevenson D.W."/>
            <person name="Thummler F."/>
            <person name="Tillich M."/>
            <person name="Villarreal Aguilar J.C."/>
            <person name="Widiez T."/>
            <person name="Wong G.K."/>
            <person name="Wymore A."/>
            <person name="Zhang Y."/>
            <person name="Zimmer A.D."/>
            <person name="Quatrano R.S."/>
            <person name="Mayer K.F.X."/>
            <person name="Goodstein D."/>
            <person name="Casacuberta J.M."/>
            <person name="Vandepoele K."/>
            <person name="Reski R."/>
            <person name="Cuming A.C."/>
            <person name="Tuskan G.A."/>
            <person name="Maumus F."/>
            <person name="Salse J."/>
            <person name="Schmutz J."/>
            <person name="Rensing S.A."/>
        </authorList>
    </citation>
    <scope>NUCLEOTIDE SEQUENCE [LARGE SCALE GENOMIC DNA]</scope>
    <source>
        <strain evidence="17 18">cv. Gransden 2004</strain>
    </source>
</reference>
<evidence type="ECO:0000256" key="9">
    <source>
        <dbReference type="ARBA" id="ARBA00022741"/>
    </source>
</evidence>
<evidence type="ECO:0000256" key="13">
    <source>
        <dbReference type="ARBA" id="ARBA00052123"/>
    </source>
</evidence>
<dbReference type="EC" id="6.3.2.3" evidence="5"/>
<evidence type="ECO:0000259" key="15">
    <source>
        <dbReference type="Pfam" id="PF03199"/>
    </source>
</evidence>
<dbReference type="InterPro" id="IPR037013">
    <property type="entry name" value="GSH-S_sub-bd_sf"/>
</dbReference>
<evidence type="ECO:0000256" key="2">
    <source>
        <dbReference type="ARBA" id="ARBA00004965"/>
    </source>
</evidence>
<dbReference type="Pfam" id="PF03199">
    <property type="entry name" value="GSH_synthase"/>
    <property type="match status" value="1"/>
</dbReference>
<dbReference type="Gene3D" id="3.40.50.1760">
    <property type="entry name" value="Glutathione synthase, substrate-binding domain superfamily, eukaryotic"/>
    <property type="match status" value="1"/>
</dbReference>
<dbReference type="GO" id="GO:0046872">
    <property type="term" value="F:metal ion binding"/>
    <property type="evidence" value="ECO:0007669"/>
    <property type="project" value="UniProtKB-KW"/>
</dbReference>
<organism evidence="16">
    <name type="scientific">Physcomitrium patens</name>
    <name type="common">Spreading-leaved earth moss</name>
    <name type="synonym">Physcomitrella patens</name>
    <dbReference type="NCBI Taxonomy" id="3218"/>
    <lineage>
        <taxon>Eukaryota</taxon>
        <taxon>Viridiplantae</taxon>
        <taxon>Streptophyta</taxon>
        <taxon>Embryophyta</taxon>
        <taxon>Bryophyta</taxon>
        <taxon>Bryophytina</taxon>
        <taxon>Bryopsida</taxon>
        <taxon>Funariidae</taxon>
        <taxon>Funariales</taxon>
        <taxon>Funariaceae</taxon>
        <taxon>Physcomitrium</taxon>
    </lineage>
</organism>
<dbReference type="GO" id="GO:0005829">
    <property type="term" value="C:cytosol"/>
    <property type="evidence" value="ECO:0000318"/>
    <property type="project" value="GO_Central"/>
</dbReference>
<evidence type="ECO:0000256" key="11">
    <source>
        <dbReference type="ARBA" id="ARBA00022842"/>
    </source>
</evidence>
<accession>A0A2K1LB69</accession>
<dbReference type="FunFam" id="3.40.50.1760:FF:000001">
    <property type="entry name" value="Glutathione synthetase"/>
    <property type="match status" value="1"/>
</dbReference>
<dbReference type="NCBIfam" id="TIGR01986">
    <property type="entry name" value="glut_syn_euk"/>
    <property type="match status" value="1"/>
</dbReference>
<comment type="pathway">
    <text evidence="2">Sulfur metabolism; glutathione biosynthesis; glutathione from L-cysteine and L-glutamate: step 2/2.</text>
</comment>
<dbReference type="PANTHER" id="PTHR11130">
    <property type="entry name" value="GLUTATHIONE SYNTHETASE"/>
    <property type="match status" value="1"/>
</dbReference>
<dbReference type="Gene3D" id="3.30.1490.50">
    <property type="match status" value="1"/>
</dbReference>